<comment type="caution">
    <text evidence="2">The sequence shown here is derived from an EMBL/GenBank/DDBJ whole genome shotgun (WGS) entry which is preliminary data.</text>
</comment>
<sequence>MGGLPLLQKLPIAATAPNLIGSNLRRSAFTAHGKLAASLSSITTSSQNSSSSTSSSSFILPSSNSLQSSHSSQTSPTLCRQASIGGFSSTCST</sequence>
<dbReference type="AlphaFoldDB" id="J9E6E8"/>
<evidence type="ECO:0000313" key="2">
    <source>
        <dbReference type="EMBL" id="EJW70934.1"/>
    </source>
</evidence>
<proteinExistence type="predicted"/>
<feature type="region of interest" description="Disordered" evidence="1">
    <location>
        <begin position="41"/>
        <end position="78"/>
    </location>
</feature>
<gene>
    <name evidence="2" type="ORF">WUBG_18155</name>
</gene>
<feature type="compositionally biased region" description="Low complexity" evidence="1">
    <location>
        <begin position="41"/>
        <end position="77"/>
    </location>
</feature>
<evidence type="ECO:0000256" key="1">
    <source>
        <dbReference type="SAM" id="MobiDB-lite"/>
    </source>
</evidence>
<protein>
    <submittedName>
        <fullName evidence="2">Uncharacterized protein</fullName>
    </submittedName>
</protein>
<organism evidence="2 3">
    <name type="scientific">Wuchereria bancrofti</name>
    <dbReference type="NCBI Taxonomy" id="6293"/>
    <lineage>
        <taxon>Eukaryota</taxon>
        <taxon>Metazoa</taxon>
        <taxon>Ecdysozoa</taxon>
        <taxon>Nematoda</taxon>
        <taxon>Chromadorea</taxon>
        <taxon>Rhabditida</taxon>
        <taxon>Spirurina</taxon>
        <taxon>Spiruromorpha</taxon>
        <taxon>Filarioidea</taxon>
        <taxon>Onchocercidae</taxon>
        <taxon>Wuchereria</taxon>
    </lineage>
</organism>
<evidence type="ECO:0000313" key="3">
    <source>
        <dbReference type="Proteomes" id="UP000004810"/>
    </source>
</evidence>
<name>J9E6E8_WUCBA</name>
<dbReference type="Proteomes" id="UP000004810">
    <property type="component" value="Unassembled WGS sequence"/>
</dbReference>
<accession>J9E6E8</accession>
<dbReference type="EMBL" id="ADBV01020060">
    <property type="protein sequence ID" value="EJW70934.1"/>
    <property type="molecule type" value="Genomic_DNA"/>
</dbReference>
<reference evidence="3" key="1">
    <citation type="submission" date="2012-08" db="EMBL/GenBank/DDBJ databases">
        <title>The Genome Sequence of Wuchereria bancrofti.</title>
        <authorList>
            <person name="Nutman T.B."/>
            <person name="Fink D.L."/>
            <person name="Russ C."/>
            <person name="Young S."/>
            <person name="Zeng Q."/>
            <person name="Koehrsen M."/>
            <person name="Alvarado L."/>
            <person name="Berlin A."/>
            <person name="Chapman S.B."/>
            <person name="Chen Z."/>
            <person name="Freedman E."/>
            <person name="Gellesch M."/>
            <person name="Goldberg J."/>
            <person name="Griggs A."/>
            <person name="Gujja S."/>
            <person name="Heilman E.R."/>
            <person name="Heiman D."/>
            <person name="Hepburn T."/>
            <person name="Howarth C."/>
            <person name="Jen D."/>
            <person name="Larson L."/>
            <person name="Lewis B."/>
            <person name="Mehta T."/>
            <person name="Park D."/>
            <person name="Pearson M."/>
            <person name="Roberts A."/>
            <person name="Saif S."/>
            <person name="Shea T."/>
            <person name="Shenoy N."/>
            <person name="Sisk P."/>
            <person name="Stolte C."/>
            <person name="Sykes S."/>
            <person name="Walk T."/>
            <person name="White J."/>
            <person name="Yandava C."/>
            <person name="Haas B."/>
            <person name="Henn M.R."/>
            <person name="Nusbaum C."/>
            <person name="Birren B."/>
        </authorList>
    </citation>
    <scope>NUCLEOTIDE SEQUENCE [LARGE SCALE GENOMIC DNA]</scope>
    <source>
        <strain evidence="3">NA</strain>
    </source>
</reference>